<dbReference type="AlphaFoldDB" id="A5ANU1"/>
<feature type="region of interest" description="Disordered" evidence="1">
    <location>
        <begin position="267"/>
        <end position="301"/>
    </location>
</feature>
<reference evidence="2" key="1">
    <citation type="journal article" date="2007" name="PLoS ONE">
        <title>The first genome sequence of an elite grapevine cultivar (Pinot noir Vitis vinifera L.): coping with a highly heterozygous genome.</title>
        <authorList>
            <person name="Velasco R."/>
            <person name="Zharkikh A."/>
            <person name="Troggio M."/>
            <person name="Cartwright D.A."/>
            <person name="Cestaro A."/>
            <person name="Pruss D."/>
            <person name="Pindo M."/>
            <person name="FitzGerald L.M."/>
            <person name="Vezzulli S."/>
            <person name="Reid J."/>
            <person name="Malacarne G."/>
            <person name="Iliev D."/>
            <person name="Coppola G."/>
            <person name="Wardell B."/>
            <person name="Micheletti D."/>
            <person name="Macalma T."/>
            <person name="Facci M."/>
            <person name="Mitchell J.T."/>
            <person name="Perazzolli M."/>
            <person name="Eldredge G."/>
            <person name="Gatto P."/>
            <person name="Oyzerski R."/>
            <person name="Moretto M."/>
            <person name="Gutin N."/>
            <person name="Stefanini M."/>
            <person name="Chen Y."/>
            <person name="Segala C."/>
            <person name="Davenport C."/>
            <person name="Dematte L."/>
            <person name="Mraz A."/>
            <person name="Battilana J."/>
            <person name="Stormo K."/>
            <person name="Costa F."/>
            <person name="Tao Q."/>
            <person name="Si-Ammour A."/>
            <person name="Harkins T."/>
            <person name="Lackey A."/>
            <person name="Perbost C."/>
            <person name="Taillon B."/>
            <person name="Stella A."/>
            <person name="Solovyev V."/>
            <person name="Fawcett J.A."/>
            <person name="Sterck L."/>
            <person name="Vandepoele K."/>
            <person name="Grando S.M."/>
            <person name="Toppo S."/>
            <person name="Moser C."/>
            <person name="Lanchbury J."/>
            <person name="Bogden R."/>
            <person name="Skolnick M."/>
            <person name="Sgaramella V."/>
            <person name="Bhatnagar S.K."/>
            <person name="Fontana P."/>
            <person name="Gutin A."/>
            <person name="Van de Peer Y."/>
            <person name="Salamini F."/>
            <person name="Viola R."/>
        </authorList>
    </citation>
    <scope>NUCLEOTIDE SEQUENCE</scope>
</reference>
<proteinExistence type="predicted"/>
<sequence length="320" mass="36340">MTGYRCLNRTSTDPRPILDREEKATGRERRFLIFLNRSSTERPQPVDRFLNRLTGRSTDVQTQLLTLNPSVFYFLFLHPHAILEAQSKYSWLQNEHRSNHHPPAAKGKEQRLKRCAGPKERAPTHNDPATTNRRPRREHHALAIKGNDQSLKQVLRFINFDVAELCKILDIPNEGACLYEAKKRPRVEGFKVAEAIQRLCGYPKSGRPTSHSLTMLSRVLQHMISYIFIPKGGHRDDVSFLEIHFDACILLEKKNGSWARKLYVPPSEVDVSSNNGSSEDDKNENQAVEARTSKNANVTPILSKEGVEAMADACHPSQIG</sequence>
<accession>A5ANU1</accession>
<feature type="region of interest" description="Disordered" evidence="1">
    <location>
        <begin position="94"/>
        <end position="137"/>
    </location>
</feature>
<organism evidence="2">
    <name type="scientific">Vitis vinifera</name>
    <name type="common">Grape</name>
    <dbReference type="NCBI Taxonomy" id="29760"/>
    <lineage>
        <taxon>Eukaryota</taxon>
        <taxon>Viridiplantae</taxon>
        <taxon>Streptophyta</taxon>
        <taxon>Embryophyta</taxon>
        <taxon>Tracheophyta</taxon>
        <taxon>Spermatophyta</taxon>
        <taxon>Magnoliopsida</taxon>
        <taxon>eudicotyledons</taxon>
        <taxon>Gunneridae</taxon>
        <taxon>Pentapetalae</taxon>
        <taxon>rosids</taxon>
        <taxon>Vitales</taxon>
        <taxon>Vitaceae</taxon>
        <taxon>Viteae</taxon>
        <taxon>Vitis</taxon>
    </lineage>
</organism>
<feature type="region of interest" description="Disordered" evidence="1">
    <location>
        <begin position="1"/>
        <end position="22"/>
    </location>
</feature>
<gene>
    <name evidence="2" type="ORF">VITISV_036571</name>
</gene>
<feature type="compositionally biased region" description="Basic and acidic residues" evidence="1">
    <location>
        <begin position="106"/>
        <end position="124"/>
    </location>
</feature>
<dbReference type="EMBL" id="AM430998">
    <property type="protein sequence ID" value="CAN66958.1"/>
    <property type="molecule type" value="Genomic_DNA"/>
</dbReference>
<evidence type="ECO:0000313" key="2">
    <source>
        <dbReference type="EMBL" id="CAN66958.1"/>
    </source>
</evidence>
<evidence type="ECO:0000256" key="1">
    <source>
        <dbReference type="SAM" id="MobiDB-lite"/>
    </source>
</evidence>
<protein>
    <submittedName>
        <fullName evidence="2">Uncharacterized protein</fullName>
    </submittedName>
</protein>
<name>A5ANU1_VITVI</name>